<dbReference type="AlphaFoldDB" id="W6Q880"/>
<protein>
    <submittedName>
        <fullName evidence="1">Genomic scaffold, ProqFM164S02</fullName>
    </submittedName>
</protein>
<sequence length="94" mass="10345">MKCTTRHSNSQAQRSETKNAILRTQHAHYNSPAQHEHIIGMFYLFKPASLRTVTRHPEFPSRGFPKIVLCAVSVLSSSSPTLSQLAPALGTGSK</sequence>
<dbReference type="Proteomes" id="UP000030686">
    <property type="component" value="Unassembled WGS sequence"/>
</dbReference>
<reference evidence="1" key="1">
    <citation type="journal article" date="2014" name="Nat. Commun.">
        <title>Multiple recent horizontal transfers of a large genomic region in cheese making fungi.</title>
        <authorList>
            <person name="Cheeseman K."/>
            <person name="Ropars J."/>
            <person name="Renault P."/>
            <person name="Dupont J."/>
            <person name="Gouzy J."/>
            <person name="Branca A."/>
            <person name="Abraham A.L."/>
            <person name="Ceppi M."/>
            <person name="Conseiller E."/>
            <person name="Debuchy R."/>
            <person name="Malagnac F."/>
            <person name="Goarin A."/>
            <person name="Silar P."/>
            <person name="Lacoste S."/>
            <person name="Sallet E."/>
            <person name="Bensimon A."/>
            <person name="Giraud T."/>
            <person name="Brygoo Y."/>
        </authorList>
    </citation>
    <scope>NUCLEOTIDE SEQUENCE [LARGE SCALE GENOMIC DNA]</scope>
    <source>
        <strain evidence="1">FM164</strain>
    </source>
</reference>
<gene>
    <name evidence="1" type="ORF">PROQFM164_S02g002342</name>
</gene>
<dbReference type="EMBL" id="HG792016">
    <property type="protein sequence ID" value="CDM32191.1"/>
    <property type="molecule type" value="Genomic_DNA"/>
</dbReference>
<proteinExistence type="predicted"/>
<accession>W6Q880</accession>
<name>W6Q880_PENRF</name>
<evidence type="ECO:0000313" key="2">
    <source>
        <dbReference type="Proteomes" id="UP000030686"/>
    </source>
</evidence>
<evidence type="ECO:0000313" key="1">
    <source>
        <dbReference type="EMBL" id="CDM32191.1"/>
    </source>
</evidence>
<keyword evidence="2" id="KW-1185">Reference proteome</keyword>
<organism evidence="1 2">
    <name type="scientific">Penicillium roqueforti (strain FM164)</name>
    <dbReference type="NCBI Taxonomy" id="1365484"/>
    <lineage>
        <taxon>Eukaryota</taxon>
        <taxon>Fungi</taxon>
        <taxon>Dikarya</taxon>
        <taxon>Ascomycota</taxon>
        <taxon>Pezizomycotina</taxon>
        <taxon>Eurotiomycetes</taxon>
        <taxon>Eurotiomycetidae</taxon>
        <taxon>Eurotiales</taxon>
        <taxon>Aspergillaceae</taxon>
        <taxon>Penicillium</taxon>
    </lineage>
</organism>